<dbReference type="STRING" id="1071380.I2H321"/>
<evidence type="ECO:0000256" key="3">
    <source>
        <dbReference type="ARBA" id="ARBA00011775"/>
    </source>
</evidence>
<dbReference type="GO" id="GO:0006891">
    <property type="term" value="P:intra-Golgi vesicle-mediated transport"/>
    <property type="evidence" value="ECO:0007669"/>
    <property type="project" value="TreeGrafter"/>
</dbReference>
<sequence length="193" mass="22026">MSQLSLYSVHAVLLLDSQGNRIYTKYYNPPHDENNTIFTNDSNLPKTLKKQIEFEKSLVKKTHKQDSEILIFENNLVIYKEYLDLTIYLIGSLDENEIILQQAFAAIRDSLDLILESGIDKKNIQEHYDMVLLIIDETIDNGIILETDSATIASRATKPPANEPQLTLDLDKGLMSAWGFAKNKLQERLQQGL</sequence>
<comment type="function">
    <text evidence="11">The coatomer is a cytosolic protein complex that binds to dilysine motifs and reversibly associates with Golgi non-clathrin-coated vesicles, which further mediate biosynthetic protein transport from the ER, via the Golgi up to the trans Golgi network. Coatomer complex is required for budding from Golgi membranes, and is essential for the retrograde Golgi-to-ER transport of dilysine-tagged proteins. The zeta subunit may be involved in regulating the coat assembly and, hence, the rate of biosynthetic protein transport due to its association-dissociation properties with the coatomer complex.</text>
</comment>
<evidence type="ECO:0000256" key="2">
    <source>
        <dbReference type="ARBA" id="ARBA00006972"/>
    </source>
</evidence>
<dbReference type="HOGENOM" id="CLU_086803_0_0_1"/>
<dbReference type="InParanoid" id="I2H321"/>
<evidence type="ECO:0000256" key="11">
    <source>
        <dbReference type="ARBA" id="ARBA00045555"/>
    </source>
</evidence>
<evidence type="ECO:0000256" key="8">
    <source>
        <dbReference type="ARBA" id="ARBA00023034"/>
    </source>
</evidence>
<gene>
    <name evidence="14" type="primary">TBLA0D02700</name>
    <name evidence="14" type="ORF">TBLA_0D02700</name>
</gene>
<evidence type="ECO:0000256" key="5">
    <source>
        <dbReference type="ARBA" id="ARBA00022490"/>
    </source>
</evidence>
<evidence type="ECO:0000256" key="9">
    <source>
        <dbReference type="ARBA" id="ARBA00023136"/>
    </source>
</evidence>
<keyword evidence="6 12" id="KW-0931">ER-Golgi transport</keyword>
<keyword evidence="4 12" id="KW-0813">Transport</keyword>
<evidence type="ECO:0000256" key="4">
    <source>
        <dbReference type="ARBA" id="ARBA00022448"/>
    </source>
</evidence>
<dbReference type="GO" id="GO:0006886">
    <property type="term" value="P:intracellular protein transport"/>
    <property type="evidence" value="ECO:0007669"/>
    <property type="project" value="TreeGrafter"/>
</dbReference>
<keyword evidence="8 12" id="KW-0333">Golgi apparatus</keyword>
<keyword evidence="15" id="KW-1185">Reference proteome</keyword>
<keyword evidence="10 12" id="KW-0968">Cytoplasmic vesicle</keyword>
<dbReference type="PANTHER" id="PTHR11043">
    <property type="entry name" value="ZETA-COAT PROTEIN"/>
    <property type="match status" value="1"/>
</dbReference>
<dbReference type="SUPFAM" id="SSF64356">
    <property type="entry name" value="SNARE-like"/>
    <property type="match status" value="1"/>
</dbReference>
<proteinExistence type="inferred from homology"/>
<protein>
    <recommendedName>
        <fullName evidence="12">Coatomer subunit zeta</fullName>
    </recommendedName>
</protein>
<dbReference type="OMA" id="NELMLHS"/>
<dbReference type="AlphaFoldDB" id="I2H321"/>
<evidence type="ECO:0000259" key="13">
    <source>
        <dbReference type="Pfam" id="PF01217"/>
    </source>
</evidence>
<dbReference type="Pfam" id="PF01217">
    <property type="entry name" value="Clat_adaptor_s"/>
    <property type="match status" value="1"/>
</dbReference>
<evidence type="ECO:0000256" key="6">
    <source>
        <dbReference type="ARBA" id="ARBA00022892"/>
    </source>
</evidence>
<dbReference type="GeneID" id="14495809"/>
<dbReference type="GO" id="GO:0030126">
    <property type="term" value="C:COPI vesicle coat"/>
    <property type="evidence" value="ECO:0007669"/>
    <property type="project" value="UniProtKB-UniRule"/>
</dbReference>
<evidence type="ECO:0000256" key="12">
    <source>
        <dbReference type="RuleBase" id="RU366053"/>
    </source>
</evidence>
<dbReference type="eggNOG" id="KOG3343">
    <property type="taxonomic scope" value="Eukaryota"/>
</dbReference>
<dbReference type="Gene3D" id="3.30.450.60">
    <property type="match status" value="1"/>
</dbReference>
<comment type="subcellular location">
    <subcellularLocation>
        <location evidence="12">Cytoplasm</location>
    </subcellularLocation>
    <subcellularLocation>
        <location evidence="1 12">Golgi apparatus membrane</location>
        <topology evidence="1 12">Peripheral membrane protein</topology>
        <orientation evidence="1 12">Cytoplasmic side</orientation>
    </subcellularLocation>
    <subcellularLocation>
        <location evidence="12">Cytoplasmic vesicle</location>
        <location evidence="12">COPI-coated vesicle membrane</location>
        <topology evidence="12">Peripheral membrane protein</topology>
        <orientation evidence="12">Cytoplasmic side</orientation>
    </subcellularLocation>
</comment>
<dbReference type="EMBL" id="HE806319">
    <property type="protein sequence ID" value="CCH60773.1"/>
    <property type="molecule type" value="Genomic_DNA"/>
</dbReference>
<evidence type="ECO:0000313" key="14">
    <source>
        <dbReference type="EMBL" id="CCH60773.1"/>
    </source>
</evidence>
<dbReference type="GO" id="GO:0006890">
    <property type="term" value="P:retrograde vesicle-mediated transport, Golgi to endoplasmic reticulum"/>
    <property type="evidence" value="ECO:0007669"/>
    <property type="project" value="UniProtKB-UniRule"/>
</dbReference>
<comment type="subunit">
    <text evidence="3 12">Oligomeric complex that consists of at least the alpha, beta, beta', gamma, delta, epsilon and zeta subunits.</text>
</comment>
<dbReference type="FunFam" id="3.30.450.60:FF:000013">
    <property type="entry name" value="Coatomer subunit zeta"/>
    <property type="match status" value="1"/>
</dbReference>
<dbReference type="InterPro" id="IPR011012">
    <property type="entry name" value="Longin-like_dom_sf"/>
</dbReference>
<dbReference type="RefSeq" id="XP_004180292.1">
    <property type="nucleotide sequence ID" value="XM_004180244.1"/>
</dbReference>
<organism evidence="14 15">
    <name type="scientific">Henningerozyma blattae (strain ATCC 34711 / CBS 6284 / DSM 70876 / NBRC 10599 / NRRL Y-10934 / UCD 77-7)</name>
    <name type="common">Yeast</name>
    <name type="synonym">Tetrapisispora blattae</name>
    <dbReference type="NCBI Taxonomy" id="1071380"/>
    <lineage>
        <taxon>Eukaryota</taxon>
        <taxon>Fungi</taxon>
        <taxon>Dikarya</taxon>
        <taxon>Ascomycota</taxon>
        <taxon>Saccharomycotina</taxon>
        <taxon>Saccharomycetes</taxon>
        <taxon>Saccharomycetales</taxon>
        <taxon>Saccharomycetaceae</taxon>
        <taxon>Henningerozyma</taxon>
    </lineage>
</organism>
<evidence type="ECO:0000313" key="15">
    <source>
        <dbReference type="Proteomes" id="UP000002866"/>
    </source>
</evidence>
<dbReference type="InterPro" id="IPR039652">
    <property type="entry name" value="Coatomer_zeta"/>
</dbReference>
<keyword evidence="7 12" id="KW-0653">Protein transport</keyword>
<dbReference type="KEGG" id="tbl:TBLA_0D02700"/>
<dbReference type="PANTHER" id="PTHR11043:SF0">
    <property type="entry name" value="COATOMER SUBUNIT ZETA"/>
    <property type="match status" value="1"/>
</dbReference>
<dbReference type="Proteomes" id="UP000002866">
    <property type="component" value="Chromosome 4"/>
</dbReference>
<keyword evidence="5 12" id="KW-0963">Cytoplasm</keyword>
<dbReference type="InterPro" id="IPR022775">
    <property type="entry name" value="AP_mu_sigma_su"/>
</dbReference>
<keyword evidence="9 12" id="KW-0472">Membrane</keyword>
<evidence type="ECO:0000256" key="1">
    <source>
        <dbReference type="ARBA" id="ARBA00004255"/>
    </source>
</evidence>
<name>I2H321_HENB6</name>
<dbReference type="FunCoup" id="I2H321">
    <property type="interactions" value="524"/>
</dbReference>
<evidence type="ECO:0000256" key="10">
    <source>
        <dbReference type="ARBA" id="ARBA00023329"/>
    </source>
</evidence>
<reference evidence="14 15" key="1">
    <citation type="journal article" date="2011" name="Proc. Natl. Acad. Sci. U.S.A.">
        <title>Evolutionary erosion of yeast sex chromosomes by mating-type switching accidents.</title>
        <authorList>
            <person name="Gordon J.L."/>
            <person name="Armisen D."/>
            <person name="Proux-Wera E."/>
            <person name="Oheigeartaigh S.S."/>
            <person name="Byrne K.P."/>
            <person name="Wolfe K.H."/>
        </authorList>
    </citation>
    <scope>NUCLEOTIDE SEQUENCE [LARGE SCALE GENOMIC DNA]</scope>
    <source>
        <strain evidence="15">ATCC 34711 / CBS 6284 / DSM 70876 / NBRC 10599 / NRRL Y-10934 / UCD 77-7</strain>
    </source>
</reference>
<dbReference type="GO" id="GO:0000139">
    <property type="term" value="C:Golgi membrane"/>
    <property type="evidence" value="ECO:0007669"/>
    <property type="project" value="UniProtKB-SubCell"/>
</dbReference>
<feature type="domain" description="AP complex mu/sigma subunit" evidence="13">
    <location>
        <begin position="9"/>
        <end position="154"/>
    </location>
</feature>
<accession>I2H321</accession>
<dbReference type="OrthoDB" id="10249988at2759"/>
<comment type="similarity">
    <text evidence="2 12">Belongs to the adaptor complexes small subunit family.</text>
</comment>
<evidence type="ECO:0000256" key="7">
    <source>
        <dbReference type="ARBA" id="ARBA00022927"/>
    </source>
</evidence>